<dbReference type="GO" id="GO:0003677">
    <property type="term" value="F:DNA binding"/>
    <property type="evidence" value="ECO:0007669"/>
    <property type="project" value="UniProtKB-KW"/>
</dbReference>
<dbReference type="eggNOG" id="COG3093">
    <property type="taxonomic scope" value="Bacteria"/>
</dbReference>
<dbReference type="AlphaFoldDB" id="G2E6R9"/>
<dbReference type="PATRIC" id="fig|765913.3.peg.4054"/>
<evidence type="ECO:0000256" key="1">
    <source>
        <dbReference type="ARBA" id="ARBA00023125"/>
    </source>
</evidence>
<sequence length="72" mass="8033">MSVNALAVALRVPATRLHEIVKERRAISPDTALRLACYFGGDAQSWLNLQSSFDLRCAELYSRDAIPREIDA</sequence>
<keyword evidence="3" id="KW-1185">Reference proteome</keyword>
<dbReference type="InterPro" id="IPR013430">
    <property type="entry name" value="Toxin_antidote_HigA"/>
</dbReference>
<dbReference type="CDD" id="cd00093">
    <property type="entry name" value="HTH_XRE"/>
    <property type="match status" value="1"/>
</dbReference>
<dbReference type="PANTHER" id="PTHR36924:SF1">
    <property type="entry name" value="ANTITOXIN HIGA-1"/>
    <property type="match status" value="1"/>
</dbReference>
<dbReference type="InterPro" id="IPR001387">
    <property type="entry name" value="Cro/C1-type_HTH"/>
</dbReference>
<reference evidence="2 3" key="1">
    <citation type="submission" date="2011-06" db="EMBL/GenBank/DDBJ databases">
        <title>The draft genome of Thiorhodococcus drewsii AZ1.</title>
        <authorList>
            <consortium name="US DOE Joint Genome Institute (JGI-PGF)"/>
            <person name="Lucas S."/>
            <person name="Han J."/>
            <person name="Lapidus A."/>
            <person name="Cheng J.-F."/>
            <person name="Goodwin L."/>
            <person name="Pitluck S."/>
            <person name="Peters L."/>
            <person name="Land M.L."/>
            <person name="Hauser L."/>
            <person name="Vogl K."/>
            <person name="Liu Z."/>
            <person name="Imhoff J."/>
            <person name="Thiel V."/>
            <person name="Frigaard N.-U."/>
            <person name="Bryant D.A."/>
            <person name="Woyke T.J."/>
        </authorList>
    </citation>
    <scope>NUCLEOTIDE SEQUENCE [LARGE SCALE GENOMIC DNA]</scope>
    <source>
        <strain evidence="2 3">AZ1</strain>
    </source>
</reference>
<accession>G2E6R9</accession>
<dbReference type="STRING" id="765913.ThidrDRAFT_3982"/>
<keyword evidence="1" id="KW-0238">DNA-binding</keyword>
<evidence type="ECO:0000313" key="3">
    <source>
        <dbReference type="Proteomes" id="UP000004200"/>
    </source>
</evidence>
<dbReference type="InterPro" id="IPR010982">
    <property type="entry name" value="Lambda_DNA-bd_dom_sf"/>
</dbReference>
<dbReference type="PANTHER" id="PTHR36924">
    <property type="entry name" value="ANTITOXIN HIGA-1"/>
    <property type="match status" value="1"/>
</dbReference>
<comment type="caution">
    <text evidence="2">The sequence shown here is derived from an EMBL/GenBank/DDBJ whole genome shotgun (WGS) entry which is preliminary data.</text>
</comment>
<name>G2E6R9_9GAMM</name>
<organism evidence="2 3">
    <name type="scientific">Thiorhodococcus drewsii AZ1</name>
    <dbReference type="NCBI Taxonomy" id="765913"/>
    <lineage>
        <taxon>Bacteria</taxon>
        <taxon>Pseudomonadati</taxon>
        <taxon>Pseudomonadota</taxon>
        <taxon>Gammaproteobacteria</taxon>
        <taxon>Chromatiales</taxon>
        <taxon>Chromatiaceae</taxon>
        <taxon>Thiorhodococcus</taxon>
    </lineage>
</organism>
<dbReference type="NCBIfam" id="TIGR02607">
    <property type="entry name" value="antidote_HigA"/>
    <property type="match status" value="1"/>
</dbReference>
<protein>
    <submittedName>
        <fullName evidence="2">Putative plasmid maintenance system antidote protein, XRE family</fullName>
    </submittedName>
</protein>
<dbReference type="EMBL" id="AFWT01000043">
    <property type="protein sequence ID" value="EGV28216.1"/>
    <property type="molecule type" value="Genomic_DNA"/>
</dbReference>
<dbReference type="Proteomes" id="UP000004200">
    <property type="component" value="Unassembled WGS sequence"/>
</dbReference>
<evidence type="ECO:0000313" key="2">
    <source>
        <dbReference type="EMBL" id="EGV28216.1"/>
    </source>
</evidence>
<dbReference type="SUPFAM" id="SSF47413">
    <property type="entry name" value="lambda repressor-like DNA-binding domains"/>
    <property type="match status" value="1"/>
</dbReference>
<gene>
    <name evidence="2" type="ORF">ThidrDRAFT_3982</name>
</gene>
<dbReference type="Gene3D" id="1.10.260.40">
    <property type="entry name" value="lambda repressor-like DNA-binding domains"/>
    <property type="match status" value="1"/>
</dbReference>
<proteinExistence type="predicted"/>